<keyword evidence="5" id="KW-1185">Reference proteome</keyword>
<sequence length="316" mass="34482">MSQPVAGCYFFKTKKNKYSLKGDYFMTNTTPVALITGASSGMGAAATREFLKAGYTVYAGARRVDKMAPLADLGAHLISLDVTDPASNQRAVDQILAEVGRIDVLLNNAGYGSFGALEDVSPEEAKRQFDVNVFGAMNLTQLVIPTMRAQHTGRIINNSSTGGQLYSPLGGWYYASKHALEALSDSLRLELKPFGIDVIIVEPGGTDTNWQQITNEHLLASTPQDSPYRAMAEQVTQTTINGLSTAEDLGRLMLKAATSRHPKIRYQAKFIDKVMVVAARKLSYRTLDWIVGASQRLLTKAPRHTDSTMTATSRQN</sequence>
<dbReference type="PRINTS" id="PR00081">
    <property type="entry name" value="GDHRDH"/>
</dbReference>
<name>A0A0R1LQQ7_9LACO</name>
<dbReference type="PATRIC" id="fig|1423715.3.peg.2493"/>
<dbReference type="PANTHER" id="PTHR44169:SF6">
    <property type="entry name" value="NADPH-DEPENDENT 1-ACYLDIHYDROXYACETONE PHOSPHATE REDUCTASE"/>
    <property type="match status" value="1"/>
</dbReference>
<keyword evidence="2" id="KW-0560">Oxidoreductase</keyword>
<dbReference type="SUPFAM" id="SSF51735">
    <property type="entry name" value="NAD(P)-binding Rossmann-fold domains"/>
    <property type="match status" value="1"/>
</dbReference>
<organism evidence="4 5">
    <name type="scientific">Levilactobacillus acidifarinae DSM 19394 = JCM 15949</name>
    <dbReference type="NCBI Taxonomy" id="1423715"/>
    <lineage>
        <taxon>Bacteria</taxon>
        <taxon>Bacillati</taxon>
        <taxon>Bacillota</taxon>
        <taxon>Bacilli</taxon>
        <taxon>Lactobacillales</taxon>
        <taxon>Lactobacillaceae</taxon>
        <taxon>Levilactobacillus</taxon>
    </lineage>
</organism>
<dbReference type="InterPro" id="IPR002347">
    <property type="entry name" value="SDR_fam"/>
</dbReference>
<evidence type="ECO:0000256" key="2">
    <source>
        <dbReference type="ARBA" id="ARBA00023002"/>
    </source>
</evidence>
<evidence type="ECO:0000313" key="5">
    <source>
        <dbReference type="Proteomes" id="UP000051955"/>
    </source>
</evidence>
<dbReference type="CDD" id="cd05374">
    <property type="entry name" value="17beta-HSD-like_SDR_c"/>
    <property type="match status" value="1"/>
</dbReference>
<proteinExistence type="inferred from homology"/>
<dbReference type="Proteomes" id="UP000051955">
    <property type="component" value="Unassembled WGS sequence"/>
</dbReference>
<dbReference type="AlphaFoldDB" id="A0A0R1LQQ7"/>
<evidence type="ECO:0000313" key="4">
    <source>
        <dbReference type="EMBL" id="KRK95955.1"/>
    </source>
</evidence>
<dbReference type="Gene3D" id="3.40.50.720">
    <property type="entry name" value="NAD(P)-binding Rossmann-like Domain"/>
    <property type="match status" value="1"/>
</dbReference>
<dbReference type="STRING" id="1423715.FD25_GL002416"/>
<reference evidence="4 5" key="1">
    <citation type="journal article" date="2015" name="Genome Announc.">
        <title>Expanding the biotechnology potential of lactobacilli through comparative genomics of 213 strains and associated genera.</title>
        <authorList>
            <person name="Sun Z."/>
            <person name="Harris H.M."/>
            <person name="McCann A."/>
            <person name="Guo C."/>
            <person name="Argimon S."/>
            <person name="Zhang W."/>
            <person name="Yang X."/>
            <person name="Jeffery I.B."/>
            <person name="Cooney J.C."/>
            <person name="Kagawa T.F."/>
            <person name="Liu W."/>
            <person name="Song Y."/>
            <person name="Salvetti E."/>
            <person name="Wrobel A."/>
            <person name="Rasinkangas P."/>
            <person name="Parkhill J."/>
            <person name="Rea M.C."/>
            <person name="O'Sullivan O."/>
            <person name="Ritari J."/>
            <person name="Douillard F.P."/>
            <person name="Paul Ross R."/>
            <person name="Yang R."/>
            <person name="Briner A.E."/>
            <person name="Felis G.E."/>
            <person name="de Vos W.M."/>
            <person name="Barrangou R."/>
            <person name="Klaenhammer T.R."/>
            <person name="Caufield P.W."/>
            <person name="Cui Y."/>
            <person name="Zhang H."/>
            <person name="O'Toole P.W."/>
        </authorList>
    </citation>
    <scope>NUCLEOTIDE SEQUENCE [LARGE SCALE GENOMIC DNA]</scope>
    <source>
        <strain evidence="4 5">DSM 19394</strain>
    </source>
</reference>
<comment type="similarity">
    <text evidence="1 3">Belongs to the short-chain dehydrogenases/reductases (SDR) family.</text>
</comment>
<dbReference type="PRINTS" id="PR00080">
    <property type="entry name" value="SDRFAMILY"/>
</dbReference>
<dbReference type="PANTHER" id="PTHR44169">
    <property type="entry name" value="NADPH-DEPENDENT 1-ACYLDIHYDROXYACETONE PHOSPHATE REDUCTASE"/>
    <property type="match status" value="1"/>
</dbReference>
<evidence type="ECO:0000256" key="3">
    <source>
        <dbReference type="RuleBase" id="RU000363"/>
    </source>
</evidence>
<evidence type="ECO:0000256" key="1">
    <source>
        <dbReference type="ARBA" id="ARBA00006484"/>
    </source>
</evidence>
<dbReference type="NCBIfam" id="NF004826">
    <property type="entry name" value="PRK06182.1"/>
    <property type="match status" value="1"/>
</dbReference>
<protein>
    <submittedName>
        <fullName evidence="4">Short chain dehydrogenase</fullName>
    </submittedName>
</protein>
<dbReference type="InterPro" id="IPR036291">
    <property type="entry name" value="NAD(P)-bd_dom_sf"/>
</dbReference>
<dbReference type="Pfam" id="PF00106">
    <property type="entry name" value="adh_short"/>
    <property type="match status" value="1"/>
</dbReference>
<comment type="caution">
    <text evidence="4">The sequence shown here is derived from an EMBL/GenBank/DDBJ whole genome shotgun (WGS) entry which is preliminary data.</text>
</comment>
<accession>A0A0R1LQQ7</accession>
<gene>
    <name evidence="4" type="ORF">FD25_GL002416</name>
</gene>
<dbReference type="GO" id="GO:0016491">
    <property type="term" value="F:oxidoreductase activity"/>
    <property type="evidence" value="ECO:0007669"/>
    <property type="project" value="UniProtKB-KW"/>
</dbReference>
<dbReference type="EMBL" id="AZDV01000005">
    <property type="protein sequence ID" value="KRK95955.1"/>
    <property type="molecule type" value="Genomic_DNA"/>
</dbReference>